<dbReference type="InterPro" id="IPR050962">
    <property type="entry name" value="Phosphate-bind_PstS"/>
</dbReference>
<dbReference type="GO" id="GO:0042301">
    <property type="term" value="F:phosphate ion binding"/>
    <property type="evidence" value="ECO:0007669"/>
    <property type="project" value="InterPro"/>
</dbReference>
<dbReference type="GO" id="GO:0043190">
    <property type="term" value="C:ATP-binding cassette (ABC) transporter complex"/>
    <property type="evidence" value="ECO:0007669"/>
    <property type="project" value="InterPro"/>
</dbReference>
<evidence type="ECO:0000313" key="5">
    <source>
        <dbReference type="EMBL" id="VFR16785.1"/>
    </source>
</evidence>
<dbReference type="Gene3D" id="3.40.190.10">
    <property type="entry name" value="Periplasmic binding protein-like II"/>
    <property type="match status" value="2"/>
</dbReference>
<dbReference type="Pfam" id="PF12849">
    <property type="entry name" value="PBP_like_2"/>
    <property type="match status" value="1"/>
</dbReference>
<dbReference type="PANTHER" id="PTHR42996:SF1">
    <property type="entry name" value="PHOSPHATE-BINDING PROTEIN PSTS"/>
    <property type="match status" value="1"/>
</dbReference>
<dbReference type="GO" id="GO:0035435">
    <property type="term" value="P:phosphate ion transmembrane transport"/>
    <property type="evidence" value="ECO:0007669"/>
    <property type="project" value="InterPro"/>
</dbReference>
<sequence length="376" mass="38674">MVGGGATLPEALYNDLFTRTSPGFLDYVGVGSGAGKRAFFNNNATEFGLPAGTTVDYAGSDSLVTAGEASAYVTNSKPTFGALIQVPAVLTSVTVPYNVPGLAAPLQLTSQQLAEIFSREVTNWSQVEVSPGVFGPDLGIVVVFRNEEAGSGTTEIFLRHLNAIDGGAVPSVSNRFATVFGFDRLNPPAGYVGASGSAAIVPAIDAAVANAPATAPVGAIGYVSPDFSDFDNEDAVVAIRPAPGQAGVLPTEVNVQSAVSQVPVPTTSTAKADPLAWGISNAAPTAGYPIVASTNLIFSQCYQSAADRTRIRTALNNLYGTAGTWDNDIRSHSFIPLPADWKAAIHQTFYNLSDAEGLAIGASACSSVAGRPNVNN</sequence>
<evidence type="ECO:0000313" key="6">
    <source>
        <dbReference type="EMBL" id="VFR95257.1"/>
    </source>
</evidence>
<evidence type="ECO:0000256" key="2">
    <source>
        <dbReference type="ARBA" id="ARBA00022448"/>
    </source>
</evidence>
<evidence type="ECO:0000256" key="1">
    <source>
        <dbReference type="ARBA" id="ARBA00008725"/>
    </source>
</evidence>
<reference evidence="5" key="1">
    <citation type="submission" date="2019-03" db="EMBL/GenBank/DDBJ databases">
        <authorList>
            <person name="Danneels B."/>
        </authorList>
    </citation>
    <scope>NUCLEOTIDE SEQUENCE</scope>
</reference>
<accession>A0A484NTV3</accession>
<gene>
    <name evidence="5" type="ORF">AMP9_3528</name>
    <name evidence="6" type="ORF">RAN3_1206</name>
</gene>
<protein>
    <submittedName>
        <fullName evidence="5">Phosphate ABC transporter, periplasmic phosphate-binding protein PstS (TC 3.A.1.7.1)</fullName>
    </submittedName>
</protein>
<keyword evidence="2" id="KW-0813">Transport</keyword>
<dbReference type="EMBL" id="CAADIO010000045">
    <property type="protein sequence ID" value="VFR95257.1"/>
    <property type="molecule type" value="Genomic_DNA"/>
</dbReference>
<dbReference type="PANTHER" id="PTHR42996">
    <property type="entry name" value="PHOSPHATE-BINDING PROTEIN PSTS"/>
    <property type="match status" value="1"/>
</dbReference>
<name>A0A484NTV3_9ZZZZ</name>
<feature type="domain" description="PBP" evidence="4">
    <location>
        <begin position="9"/>
        <end position="298"/>
    </location>
</feature>
<dbReference type="InterPro" id="IPR005673">
    <property type="entry name" value="ABC_phos-bd_PstS"/>
</dbReference>
<dbReference type="SUPFAM" id="SSF53850">
    <property type="entry name" value="Periplasmic binding protein-like II"/>
    <property type="match status" value="1"/>
</dbReference>
<dbReference type="EMBL" id="CAADHY010000007">
    <property type="protein sequence ID" value="VFR16785.1"/>
    <property type="molecule type" value="Genomic_DNA"/>
</dbReference>
<proteinExistence type="inferred from homology"/>
<organism evidence="5">
    <name type="scientific">plant metagenome</name>
    <dbReference type="NCBI Taxonomy" id="1297885"/>
    <lineage>
        <taxon>unclassified sequences</taxon>
        <taxon>metagenomes</taxon>
        <taxon>organismal metagenomes</taxon>
    </lineage>
</organism>
<evidence type="ECO:0000256" key="3">
    <source>
        <dbReference type="ARBA" id="ARBA00022592"/>
    </source>
</evidence>
<keyword evidence="3" id="KW-0592">Phosphate transport</keyword>
<dbReference type="AlphaFoldDB" id="A0A484NTV3"/>
<dbReference type="PIRSF" id="PIRSF002756">
    <property type="entry name" value="PstS"/>
    <property type="match status" value="1"/>
</dbReference>
<dbReference type="InterPro" id="IPR024370">
    <property type="entry name" value="PBP_domain"/>
</dbReference>
<comment type="similarity">
    <text evidence="1">Belongs to the PstS family.</text>
</comment>
<evidence type="ECO:0000259" key="4">
    <source>
        <dbReference type="Pfam" id="PF12849"/>
    </source>
</evidence>